<dbReference type="Proteomes" id="UP001472074">
    <property type="component" value="Chromosome"/>
</dbReference>
<dbReference type="RefSeq" id="WP_009335270.1">
    <property type="nucleotide sequence ID" value="NZ_CP097349.1"/>
</dbReference>
<sequence length="147" mass="17401">MWKVIVKFFIEKIWPEVLKLLVKYGRELAELIFSKAFGFIKNWLSNLGKEKAKQAEEAYSKAESSSDPDEKKKYAQEAEFYKKEAESYARKMEDLERQFNEFKQSVQKDVENKTKDLKAEDLFKTNKEDFSFNSSNNILRLEDSSKK</sequence>
<feature type="coiled-coil region" evidence="1">
    <location>
        <begin position="71"/>
        <end position="112"/>
    </location>
</feature>
<dbReference type="EMBL" id="CP151651">
    <property type="protein sequence ID" value="WZP08300.1"/>
    <property type="molecule type" value="Genomic_DNA"/>
</dbReference>
<evidence type="ECO:0000313" key="2">
    <source>
        <dbReference type="EMBL" id="WZP08300.1"/>
    </source>
</evidence>
<keyword evidence="3" id="KW-1185">Reference proteome</keyword>
<organism evidence="2 3">
    <name type="scientific">Cytobacillus pseudoceanisediminis</name>
    <dbReference type="NCBI Taxonomy" id="3051614"/>
    <lineage>
        <taxon>Bacteria</taxon>
        <taxon>Bacillati</taxon>
        <taxon>Bacillota</taxon>
        <taxon>Bacilli</taxon>
        <taxon>Bacillales</taxon>
        <taxon>Bacillaceae</taxon>
        <taxon>Cytobacillus</taxon>
    </lineage>
</organism>
<keyword evidence="1" id="KW-0175">Coiled coil</keyword>
<reference evidence="2 3" key="1">
    <citation type="submission" date="2024-04" db="EMBL/GenBank/DDBJ databases">
        <title>Screening of coral probiotics and analysis of their probiotic properties.</title>
        <authorList>
            <person name="Wang S."/>
        </authorList>
    </citation>
    <scope>NUCLEOTIDE SEQUENCE [LARGE SCALE GENOMIC DNA]</scope>
    <source>
        <strain evidence="2 3">GXU-Z9</strain>
    </source>
</reference>
<accession>A0ABZ2ZJI6</accession>
<gene>
    <name evidence="2" type="ORF">AADC60_03945</name>
</gene>
<evidence type="ECO:0000256" key="1">
    <source>
        <dbReference type="SAM" id="Coils"/>
    </source>
</evidence>
<name>A0ABZ2ZJI6_9BACI</name>
<evidence type="ECO:0000313" key="3">
    <source>
        <dbReference type="Proteomes" id="UP001472074"/>
    </source>
</evidence>
<proteinExistence type="predicted"/>
<protein>
    <submittedName>
        <fullName evidence="2">Uncharacterized protein</fullName>
    </submittedName>
</protein>